<comment type="similarity">
    <text evidence="2">Belongs to the dermatopontin family.</text>
</comment>
<dbReference type="Pfam" id="PF14704">
    <property type="entry name" value="DERM"/>
    <property type="match status" value="1"/>
</dbReference>
<proteinExistence type="inferred from homology"/>
<accession>A0AAV6GAP1</accession>
<reference evidence="5" key="1">
    <citation type="submission" date="2020-10" db="EMBL/GenBank/DDBJ databases">
        <title>Chromosome-scale genome assembly of the Allis shad, Alosa alosa.</title>
        <authorList>
            <person name="Margot Z."/>
            <person name="Christophe K."/>
            <person name="Cabau C."/>
            <person name="Louis A."/>
            <person name="Berthelot C."/>
            <person name="Parey E."/>
            <person name="Roest Crollius H."/>
            <person name="Montfort J."/>
            <person name="Robinson-Rechavi M."/>
            <person name="Bucao C."/>
            <person name="Bouchez O."/>
            <person name="Gislard M."/>
            <person name="Lluch J."/>
            <person name="Milhes M."/>
            <person name="Lampietro C."/>
            <person name="Lopez Roques C."/>
            <person name="Donnadieu C."/>
            <person name="Braasch I."/>
            <person name="Desvignes T."/>
            <person name="Postlethwait J."/>
            <person name="Bobe J."/>
            <person name="Guiguen Y."/>
        </authorList>
    </citation>
    <scope>NUCLEOTIDE SEQUENCE</scope>
    <source>
        <strain evidence="5">M-15738</strain>
        <tissue evidence="5">Blood</tissue>
    </source>
</reference>
<keyword evidence="3" id="KW-0964">Secreted</keyword>
<comment type="subcellular location">
    <subcellularLocation>
        <location evidence="1">Secreted</location>
    </subcellularLocation>
</comment>
<evidence type="ECO:0000313" key="6">
    <source>
        <dbReference type="Proteomes" id="UP000823561"/>
    </source>
</evidence>
<keyword evidence="6" id="KW-1185">Reference proteome</keyword>
<evidence type="ECO:0000256" key="3">
    <source>
        <dbReference type="ARBA" id="ARBA00022525"/>
    </source>
</evidence>
<evidence type="ECO:0000313" key="5">
    <source>
        <dbReference type="EMBL" id="KAG5272010.1"/>
    </source>
</evidence>
<name>A0AAV6GAP1_9TELE</name>
<evidence type="ECO:0000256" key="2">
    <source>
        <dbReference type="ARBA" id="ARBA00008712"/>
    </source>
</evidence>
<comment type="caution">
    <text evidence="5">The sequence shown here is derived from an EMBL/GenBank/DDBJ whole genome shotgun (WGS) entry which is preliminary data.</text>
</comment>
<dbReference type="PANTHER" id="PTHR15040">
    <property type="entry name" value="DERMATOPONTIN-RELATED"/>
    <property type="match status" value="1"/>
</dbReference>
<evidence type="ECO:0008006" key="7">
    <source>
        <dbReference type="Google" id="ProtNLM"/>
    </source>
</evidence>
<dbReference type="EMBL" id="JADWDJ010000012">
    <property type="protein sequence ID" value="KAG5272010.1"/>
    <property type="molecule type" value="Genomic_DNA"/>
</dbReference>
<organism evidence="5 6">
    <name type="scientific">Alosa alosa</name>
    <name type="common">allis shad</name>
    <dbReference type="NCBI Taxonomy" id="278164"/>
    <lineage>
        <taxon>Eukaryota</taxon>
        <taxon>Metazoa</taxon>
        <taxon>Chordata</taxon>
        <taxon>Craniata</taxon>
        <taxon>Vertebrata</taxon>
        <taxon>Euteleostomi</taxon>
        <taxon>Actinopterygii</taxon>
        <taxon>Neopterygii</taxon>
        <taxon>Teleostei</taxon>
        <taxon>Clupei</taxon>
        <taxon>Clupeiformes</taxon>
        <taxon>Clupeoidei</taxon>
        <taxon>Clupeidae</taxon>
        <taxon>Alosa</taxon>
    </lineage>
</organism>
<dbReference type="Proteomes" id="UP000823561">
    <property type="component" value="Chromosome 12"/>
</dbReference>
<dbReference type="GO" id="GO:0030199">
    <property type="term" value="P:collagen fibril organization"/>
    <property type="evidence" value="ECO:0007669"/>
    <property type="project" value="TreeGrafter"/>
</dbReference>
<dbReference type="GO" id="GO:0005615">
    <property type="term" value="C:extracellular space"/>
    <property type="evidence" value="ECO:0007669"/>
    <property type="project" value="TreeGrafter"/>
</dbReference>
<keyword evidence="4" id="KW-1015">Disulfide bond</keyword>
<protein>
    <recommendedName>
        <fullName evidence="7">Hemagglutinin/amebocyte aggregation factor</fullName>
    </recommendedName>
</protein>
<gene>
    <name evidence="5" type="ORF">AALO_G00160650</name>
</gene>
<sequence>MQCDCMAYKRPMKKLLIHYNNLGAAMKKVHLLFLLLASVLVKAKDLRWVNSYDERFHFACPTGQSIYHIISQHKNEHEDRLWNFSCKYTLTSVSGCLSYYDVNDFDDDLNFQCPYHKVITEIGSYHDNHHEDRRWSFTCCGGGGYCTGSCSWTSYQNNFDGPLDYIVPSGYYLVGASSYHENKHEDRRWQFLICSSGC</sequence>
<dbReference type="GO" id="GO:0031012">
    <property type="term" value="C:extracellular matrix"/>
    <property type="evidence" value="ECO:0007669"/>
    <property type="project" value="TreeGrafter"/>
</dbReference>
<dbReference type="PANTHER" id="PTHR15040:SF3">
    <property type="entry name" value="SI:DKEY-14D8.6-RELATED"/>
    <property type="match status" value="1"/>
</dbReference>
<dbReference type="InterPro" id="IPR026645">
    <property type="entry name" value="Dermatopontin"/>
</dbReference>
<dbReference type="AlphaFoldDB" id="A0AAV6GAP1"/>
<evidence type="ECO:0000256" key="4">
    <source>
        <dbReference type="ARBA" id="ARBA00023157"/>
    </source>
</evidence>
<evidence type="ECO:0000256" key="1">
    <source>
        <dbReference type="ARBA" id="ARBA00004613"/>
    </source>
</evidence>